<dbReference type="Gene3D" id="4.10.60.10">
    <property type="entry name" value="Zinc finger, CCHC-type"/>
    <property type="match status" value="1"/>
</dbReference>
<comment type="caution">
    <text evidence="1">The sequence shown here is derived from an EMBL/GenBank/DDBJ whole genome shotgun (WGS) entry which is preliminary data.</text>
</comment>
<dbReference type="InterPro" id="IPR036875">
    <property type="entry name" value="Znf_CCHC_sf"/>
</dbReference>
<sequence>MILEFSTSGIRAWRDTLILGEFPSIHTSYSLFNSQKEIDHQYPTVAKIHVLDTGKFEQWQFWIQQYLQHEHYALWEVIEFGDSYKVPTVTDPDNTTTRKDDEQSGRTVTITTEDMQRKKNNVKARTTLLLSLPDEHQLRFSKYKTTKELWAAILKTFGGNEATKKRKKNLLKQQYGNFKAERSKTLEQTFNRLQVIVSQLQFMDVEVEKDDINQKFLTSLAPEWLMHTIVWRNMNDLDTMSLDDLYNHLKVYEVEVQKKSNSNFQNIAFISSSKNSSRNEDGNTACVSTFSTTFPTTSASVATISQDTASAYVASQSNGSQIKFEDINQNDEDDMEEMDIKWSMALLSMRPDKFWKRSGKKISIQGSDAAGFDKSKVECFNYHKMGHFARECRAPKSQERGWKENYRQGSKAEEKTPKALMAIDVVG</sequence>
<dbReference type="GO" id="GO:0003676">
    <property type="term" value="F:nucleic acid binding"/>
    <property type="evidence" value="ECO:0007669"/>
    <property type="project" value="InterPro"/>
</dbReference>
<dbReference type="EMBL" id="BKCJ010225643">
    <property type="protein sequence ID" value="GEY95111.1"/>
    <property type="molecule type" value="Genomic_DNA"/>
</dbReference>
<reference evidence="1" key="1">
    <citation type="journal article" date="2019" name="Sci. Rep.">
        <title>Draft genome of Tanacetum cinerariifolium, the natural source of mosquito coil.</title>
        <authorList>
            <person name="Yamashiro T."/>
            <person name="Shiraishi A."/>
            <person name="Satake H."/>
            <person name="Nakayama K."/>
        </authorList>
    </citation>
    <scope>NUCLEOTIDE SEQUENCE</scope>
</reference>
<dbReference type="AlphaFoldDB" id="A0A699I0T9"/>
<proteinExistence type="predicted"/>
<dbReference type="PANTHER" id="PTHR35317">
    <property type="entry name" value="OS04G0629600 PROTEIN"/>
    <property type="match status" value="1"/>
</dbReference>
<evidence type="ECO:0000313" key="1">
    <source>
        <dbReference type="EMBL" id="GEY95111.1"/>
    </source>
</evidence>
<gene>
    <name evidence="1" type="ORF">Tci_467085</name>
</gene>
<accession>A0A699I0T9</accession>
<organism evidence="1">
    <name type="scientific">Tanacetum cinerariifolium</name>
    <name type="common">Dalmatian daisy</name>
    <name type="synonym">Chrysanthemum cinerariifolium</name>
    <dbReference type="NCBI Taxonomy" id="118510"/>
    <lineage>
        <taxon>Eukaryota</taxon>
        <taxon>Viridiplantae</taxon>
        <taxon>Streptophyta</taxon>
        <taxon>Embryophyta</taxon>
        <taxon>Tracheophyta</taxon>
        <taxon>Spermatophyta</taxon>
        <taxon>Magnoliopsida</taxon>
        <taxon>eudicotyledons</taxon>
        <taxon>Gunneridae</taxon>
        <taxon>Pentapetalae</taxon>
        <taxon>asterids</taxon>
        <taxon>campanulids</taxon>
        <taxon>Asterales</taxon>
        <taxon>Asteraceae</taxon>
        <taxon>Asteroideae</taxon>
        <taxon>Anthemideae</taxon>
        <taxon>Anthemidinae</taxon>
        <taxon>Tanacetum</taxon>
    </lineage>
</organism>
<dbReference type="SUPFAM" id="SSF57756">
    <property type="entry name" value="Retrovirus zinc finger-like domains"/>
    <property type="match status" value="1"/>
</dbReference>
<protein>
    <submittedName>
        <fullName evidence="1">Uncharacterized protein</fullName>
    </submittedName>
</protein>
<dbReference type="GO" id="GO:0008270">
    <property type="term" value="F:zinc ion binding"/>
    <property type="evidence" value="ECO:0007669"/>
    <property type="project" value="InterPro"/>
</dbReference>
<dbReference type="Pfam" id="PF14223">
    <property type="entry name" value="Retrotran_gag_2"/>
    <property type="match status" value="1"/>
</dbReference>
<dbReference type="PANTHER" id="PTHR35317:SF23">
    <property type="entry name" value="OS04G0629600 PROTEIN"/>
    <property type="match status" value="1"/>
</dbReference>
<name>A0A699I0T9_TANCI</name>